<gene>
    <name evidence="2" type="primary">LOC137487222</name>
</gene>
<organism evidence="1 2">
    <name type="scientific">Danio rerio</name>
    <name type="common">Zebrafish</name>
    <name type="synonym">Brachydanio rerio</name>
    <dbReference type="NCBI Taxonomy" id="7955"/>
    <lineage>
        <taxon>Eukaryota</taxon>
        <taxon>Metazoa</taxon>
        <taxon>Chordata</taxon>
        <taxon>Craniata</taxon>
        <taxon>Vertebrata</taxon>
        <taxon>Euteleostomi</taxon>
        <taxon>Actinopterygii</taxon>
        <taxon>Neopterygii</taxon>
        <taxon>Teleostei</taxon>
        <taxon>Ostariophysi</taxon>
        <taxon>Cypriniformes</taxon>
        <taxon>Danionidae</taxon>
        <taxon>Danioninae</taxon>
        <taxon>Danio</taxon>
    </lineage>
</organism>
<keyword evidence="1" id="KW-1185">Reference proteome</keyword>
<sequence>MAISRALHQGEDSLLDRSAASCRFLGTRETAKTQKRWLPKLQKTFLSILLPKTHRHTGTHTHKAPDAEMDSELLIQPISVSPPPGAVLVLHSLLLEFPLAMVFAEQLLTYSVGETIERSEDELDTVPTSVLIQVVELLGLIFHDTKVTVMNRVLNAAVQWTADNAAPEITLNLLEIVGGKDFIHTEGNLMSA</sequence>
<name>A0AC58ID05_DANRE</name>
<dbReference type="Proteomes" id="UP000000437">
    <property type="component" value="Chromosome 21"/>
</dbReference>
<protein>
    <submittedName>
        <fullName evidence="2">Uncharacterized protein isoform X4</fullName>
    </submittedName>
</protein>
<reference evidence="2" key="1">
    <citation type="submission" date="2025-08" db="UniProtKB">
        <authorList>
            <consortium name="RefSeq"/>
        </authorList>
    </citation>
    <scope>IDENTIFICATION</scope>
    <source>
        <strain evidence="2">Tuebingen</strain>
        <tissue evidence="2">Fibroblasts and whole tissue</tissue>
    </source>
</reference>
<dbReference type="RefSeq" id="XP_073792121.1">
    <property type="nucleotide sequence ID" value="XM_073936020.1"/>
</dbReference>
<proteinExistence type="predicted"/>
<accession>A0AC58ID05</accession>
<evidence type="ECO:0000313" key="2">
    <source>
        <dbReference type="RefSeq" id="XP_073792121.1"/>
    </source>
</evidence>
<evidence type="ECO:0000313" key="1">
    <source>
        <dbReference type="Proteomes" id="UP000000437"/>
    </source>
</evidence>